<dbReference type="SUPFAM" id="SSF46785">
    <property type="entry name" value="Winged helix' DNA-binding domain"/>
    <property type="match status" value="1"/>
</dbReference>
<dbReference type="Proteomes" id="UP000700706">
    <property type="component" value="Unassembled WGS sequence"/>
</dbReference>
<dbReference type="GO" id="GO:0030170">
    <property type="term" value="F:pyridoxal phosphate binding"/>
    <property type="evidence" value="ECO:0007669"/>
    <property type="project" value="InterPro"/>
</dbReference>
<dbReference type="Pfam" id="PF00392">
    <property type="entry name" value="GntR"/>
    <property type="match status" value="1"/>
</dbReference>
<evidence type="ECO:0000256" key="3">
    <source>
        <dbReference type="ARBA" id="ARBA00023015"/>
    </source>
</evidence>
<keyword evidence="7" id="KW-0808">Transferase</keyword>
<organism evidence="7 8">
    <name type="scientific">Inquilinus limosus</name>
    <dbReference type="NCBI Taxonomy" id="171674"/>
    <lineage>
        <taxon>Bacteria</taxon>
        <taxon>Pseudomonadati</taxon>
        <taxon>Pseudomonadota</taxon>
        <taxon>Alphaproteobacteria</taxon>
        <taxon>Rhodospirillales</taxon>
        <taxon>Rhodospirillaceae</taxon>
        <taxon>Inquilinus</taxon>
    </lineage>
</organism>
<name>A0A952FLG9_9PROT</name>
<keyword evidence="7" id="KW-0032">Aminotransferase</keyword>
<protein>
    <submittedName>
        <fullName evidence="7">PLP-dependent aminotransferase family protein</fullName>
    </submittedName>
</protein>
<dbReference type="GO" id="GO:0003677">
    <property type="term" value="F:DNA binding"/>
    <property type="evidence" value="ECO:0007669"/>
    <property type="project" value="UniProtKB-KW"/>
</dbReference>
<dbReference type="InterPro" id="IPR036388">
    <property type="entry name" value="WH-like_DNA-bd_sf"/>
</dbReference>
<evidence type="ECO:0000256" key="5">
    <source>
        <dbReference type="ARBA" id="ARBA00023163"/>
    </source>
</evidence>
<keyword evidence="2" id="KW-0663">Pyridoxal phosphate</keyword>
<evidence type="ECO:0000259" key="6">
    <source>
        <dbReference type="PROSITE" id="PS50949"/>
    </source>
</evidence>
<gene>
    <name evidence="7" type="ORF">JF625_17145</name>
</gene>
<dbReference type="GO" id="GO:0008483">
    <property type="term" value="F:transaminase activity"/>
    <property type="evidence" value="ECO:0007669"/>
    <property type="project" value="UniProtKB-KW"/>
</dbReference>
<dbReference type="PROSITE" id="PS50949">
    <property type="entry name" value="HTH_GNTR"/>
    <property type="match status" value="1"/>
</dbReference>
<dbReference type="SMART" id="SM00345">
    <property type="entry name" value="HTH_GNTR"/>
    <property type="match status" value="1"/>
</dbReference>
<comment type="caution">
    <text evidence="7">The sequence shown here is derived from an EMBL/GenBank/DDBJ whole genome shotgun (WGS) entry which is preliminary data.</text>
</comment>
<dbReference type="InterPro" id="IPR015424">
    <property type="entry name" value="PyrdxlP-dep_Trfase"/>
</dbReference>
<comment type="similarity">
    <text evidence="1">In the C-terminal section; belongs to the class-I pyridoxal-phosphate-dependent aminotransferase family.</text>
</comment>
<evidence type="ECO:0000256" key="1">
    <source>
        <dbReference type="ARBA" id="ARBA00005384"/>
    </source>
</evidence>
<sequence length="445" mass="46653">MDDFRRIADAVSAEIASGQLRPGDRLPPQRDFAYRRGIAASTAARVYAELTRRGLVSGEVGRGTFVRAAAPVPASVLAEPWQAPINLESSFPILATQPAILAQSLQGLLRPDVFGGILQAVPAFGTSAVQGTAAEFLRRPGWDPDPACILFTGNGRQAIAATLSALAPIGGRIGIEALSYPVIKGIAARLGISLVPIAMDEQGLRPDALDAAHRAAPLRGVYLQSVLHNPLGMSMPDSRRAALASVLRRTGLVAIEDRVFSFLVEDGPPLAALAPDHVVLVDSLSKRVARGLSMGFAVAPSALVEPLVGAIRSGPWAPGGFEFAAGMQVMKDGTAAVLAAEKRQDAQDRQVIARKALAGFDLRGDPRAYHIWLELPEGWRAEAFAAAAARKGIALTPGPAYAFGPGHAPAAVRLALASPPPEVLREALETLARLARAAPDQIAVD</sequence>
<dbReference type="InterPro" id="IPR004839">
    <property type="entry name" value="Aminotransferase_I/II_large"/>
</dbReference>
<dbReference type="InterPro" id="IPR051446">
    <property type="entry name" value="HTH_trans_reg/aminotransferase"/>
</dbReference>
<dbReference type="Gene3D" id="3.40.640.10">
    <property type="entry name" value="Type I PLP-dependent aspartate aminotransferase-like (Major domain)"/>
    <property type="match status" value="1"/>
</dbReference>
<accession>A0A952FLG9</accession>
<reference evidence="7" key="1">
    <citation type="submission" date="2020-06" db="EMBL/GenBank/DDBJ databases">
        <title>Stable isotope informed genome-resolved metagenomics uncovers potential trophic interactions in rhizosphere soil.</title>
        <authorList>
            <person name="Starr E.P."/>
            <person name="Shi S."/>
            <person name="Blazewicz S.J."/>
            <person name="Koch B.J."/>
            <person name="Probst A.J."/>
            <person name="Hungate B.A."/>
            <person name="Pett-Ridge J."/>
            <person name="Firestone M.K."/>
            <person name="Banfield J.F."/>
        </authorList>
    </citation>
    <scope>NUCLEOTIDE SEQUENCE</scope>
    <source>
        <strain evidence="7">YM_69_17</strain>
    </source>
</reference>
<keyword evidence="3" id="KW-0805">Transcription regulation</keyword>
<dbReference type="CDD" id="cd00609">
    <property type="entry name" value="AAT_like"/>
    <property type="match status" value="1"/>
</dbReference>
<keyword evidence="5" id="KW-0804">Transcription</keyword>
<dbReference type="PANTHER" id="PTHR46577">
    <property type="entry name" value="HTH-TYPE TRANSCRIPTIONAL REGULATORY PROTEIN GABR"/>
    <property type="match status" value="1"/>
</dbReference>
<feature type="domain" description="HTH gntR-type" evidence="6">
    <location>
        <begin position="1"/>
        <end position="69"/>
    </location>
</feature>
<dbReference type="EMBL" id="JAEKLZ010000239">
    <property type="protein sequence ID" value="MBW8726858.1"/>
    <property type="molecule type" value="Genomic_DNA"/>
</dbReference>
<dbReference type="Gene3D" id="3.90.1150.10">
    <property type="entry name" value="Aspartate Aminotransferase, domain 1"/>
    <property type="match status" value="1"/>
</dbReference>
<dbReference type="CDD" id="cd07377">
    <property type="entry name" value="WHTH_GntR"/>
    <property type="match status" value="1"/>
</dbReference>
<dbReference type="AlphaFoldDB" id="A0A952FLG9"/>
<keyword evidence="4" id="KW-0238">DNA-binding</keyword>
<dbReference type="InterPro" id="IPR000524">
    <property type="entry name" value="Tscrpt_reg_HTH_GntR"/>
</dbReference>
<dbReference type="InterPro" id="IPR036390">
    <property type="entry name" value="WH_DNA-bd_sf"/>
</dbReference>
<dbReference type="GO" id="GO:0003700">
    <property type="term" value="F:DNA-binding transcription factor activity"/>
    <property type="evidence" value="ECO:0007669"/>
    <property type="project" value="InterPro"/>
</dbReference>
<evidence type="ECO:0000313" key="8">
    <source>
        <dbReference type="Proteomes" id="UP000700706"/>
    </source>
</evidence>
<evidence type="ECO:0000256" key="2">
    <source>
        <dbReference type="ARBA" id="ARBA00022898"/>
    </source>
</evidence>
<dbReference type="Gene3D" id="1.10.10.10">
    <property type="entry name" value="Winged helix-like DNA-binding domain superfamily/Winged helix DNA-binding domain"/>
    <property type="match status" value="1"/>
</dbReference>
<evidence type="ECO:0000313" key="7">
    <source>
        <dbReference type="EMBL" id="MBW8726858.1"/>
    </source>
</evidence>
<evidence type="ECO:0000256" key="4">
    <source>
        <dbReference type="ARBA" id="ARBA00023125"/>
    </source>
</evidence>
<dbReference type="InterPro" id="IPR015421">
    <property type="entry name" value="PyrdxlP-dep_Trfase_major"/>
</dbReference>
<dbReference type="SUPFAM" id="SSF53383">
    <property type="entry name" value="PLP-dependent transferases"/>
    <property type="match status" value="1"/>
</dbReference>
<dbReference type="Pfam" id="PF00155">
    <property type="entry name" value="Aminotran_1_2"/>
    <property type="match status" value="1"/>
</dbReference>
<proteinExistence type="inferred from homology"/>
<dbReference type="PANTHER" id="PTHR46577:SF1">
    <property type="entry name" value="HTH-TYPE TRANSCRIPTIONAL REGULATORY PROTEIN GABR"/>
    <property type="match status" value="1"/>
</dbReference>
<dbReference type="InterPro" id="IPR015422">
    <property type="entry name" value="PyrdxlP-dep_Trfase_small"/>
</dbReference>